<sequence>MFKFILRKISAVVIIFCSMEAIAAETITGEIKRLYPDRGKIFFRLKNDTCIAGNQYYYFEMNEEDARGKYAAKNWYSMLLANGMAGKKVTVSVPECPPSGNIEILYLFQEY</sequence>
<feature type="chain" id="PRO_5046684074" evidence="1">
    <location>
        <begin position="24"/>
        <end position="111"/>
    </location>
</feature>
<dbReference type="Proteomes" id="UP001321520">
    <property type="component" value="Chromosome"/>
</dbReference>
<feature type="signal peptide" evidence="1">
    <location>
        <begin position="1"/>
        <end position="23"/>
    </location>
</feature>
<keyword evidence="1" id="KW-0732">Signal</keyword>
<organism evidence="2 3">
    <name type="scientific">Microbulbifer spongiae</name>
    <dbReference type="NCBI Taxonomy" id="2944933"/>
    <lineage>
        <taxon>Bacteria</taxon>
        <taxon>Pseudomonadati</taxon>
        <taxon>Pseudomonadota</taxon>
        <taxon>Gammaproteobacteria</taxon>
        <taxon>Cellvibrionales</taxon>
        <taxon>Microbulbiferaceae</taxon>
        <taxon>Microbulbifer</taxon>
    </lineage>
</organism>
<evidence type="ECO:0000313" key="3">
    <source>
        <dbReference type="Proteomes" id="UP001321520"/>
    </source>
</evidence>
<dbReference type="EMBL" id="CP098023">
    <property type="protein sequence ID" value="WKD48409.1"/>
    <property type="molecule type" value="Genomic_DNA"/>
</dbReference>
<dbReference type="RefSeq" id="WP_301414160.1">
    <property type="nucleotide sequence ID" value="NZ_CP098023.1"/>
</dbReference>
<keyword evidence="3" id="KW-1185">Reference proteome</keyword>
<evidence type="ECO:0000313" key="2">
    <source>
        <dbReference type="EMBL" id="WKD48409.1"/>
    </source>
</evidence>
<evidence type="ECO:0000256" key="1">
    <source>
        <dbReference type="SAM" id="SignalP"/>
    </source>
</evidence>
<name>A0ABY9EAF5_9GAMM</name>
<reference evidence="2 3" key="1">
    <citation type="submission" date="2022-05" db="EMBL/GenBank/DDBJ databases">
        <title>Microbulbifer sp. nov., isolated from sponge.</title>
        <authorList>
            <person name="Gao L."/>
        </authorList>
    </citation>
    <scope>NUCLEOTIDE SEQUENCE [LARGE SCALE GENOMIC DNA]</scope>
    <source>
        <strain evidence="2 3">MI-G</strain>
    </source>
</reference>
<protein>
    <submittedName>
        <fullName evidence="2">Uncharacterized protein</fullName>
    </submittedName>
</protein>
<accession>A0ABY9EAF5</accession>
<proteinExistence type="predicted"/>
<gene>
    <name evidence="2" type="ORF">M8T91_10750</name>
</gene>